<dbReference type="InterPro" id="IPR000425">
    <property type="entry name" value="MIP"/>
</dbReference>
<keyword evidence="5 8" id="KW-1133">Transmembrane helix</keyword>
<dbReference type="GO" id="GO:0015254">
    <property type="term" value="F:glycerol channel activity"/>
    <property type="evidence" value="ECO:0007669"/>
    <property type="project" value="UniProtKB-ARBA"/>
</dbReference>
<keyword evidence="3 7" id="KW-0813">Transport</keyword>
<dbReference type="GO" id="GO:0016020">
    <property type="term" value="C:membrane"/>
    <property type="evidence" value="ECO:0007669"/>
    <property type="project" value="UniProtKB-SubCell"/>
</dbReference>
<evidence type="ECO:0000256" key="2">
    <source>
        <dbReference type="ARBA" id="ARBA00006175"/>
    </source>
</evidence>
<feature type="transmembrane region" description="Helical" evidence="8">
    <location>
        <begin position="151"/>
        <end position="168"/>
    </location>
</feature>
<dbReference type="PANTHER" id="PTHR43829:SF9">
    <property type="entry name" value="AQUAPORIN-9"/>
    <property type="match status" value="1"/>
</dbReference>
<gene>
    <name evidence="9" type="ORF">XFHB_08745</name>
</gene>
<dbReference type="Pfam" id="PF00230">
    <property type="entry name" value="MIP"/>
    <property type="match status" value="1"/>
</dbReference>
<proteinExistence type="inferred from homology"/>
<dbReference type="Proteomes" id="UP000196980">
    <property type="component" value="Chromosome"/>
</dbReference>
<dbReference type="KEGG" id="xfh:XFHB_08745"/>
<evidence type="ECO:0000256" key="5">
    <source>
        <dbReference type="ARBA" id="ARBA00022989"/>
    </source>
</evidence>
<comment type="subcellular location">
    <subcellularLocation>
        <location evidence="1">Membrane</location>
        <topology evidence="1">Multi-pass membrane protein</topology>
    </subcellularLocation>
</comment>
<feature type="transmembrane region" description="Helical" evidence="8">
    <location>
        <begin position="40"/>
        <end position="61"/>
    </location>
</feature>
<evidence type="ECO:0000256" key="1">
    <source>
        <dbReference type="ARBA" id="ARBA00004141"/>
    </source>
</evidence>
<evidence type="ECO:0000313" key="9">
    <source>
        <dbReference type="EMBL" id="ALR06917.1"/>
    </source>
</evidence>
<keyword evidence="6 8" id="KW-0472">Membrane</keyword>
<dbReference type="AlphaFoldDB" id="A0ABC8AEC9"/>
<evidence type="ECO:0000256" key="6">
    <source>
        <dbReference type="ARBA" id="ARBA00023136"/>
    </source>
</evidence>
<feature type="transmembrane region" description="Helical" evidence="8">
    <location>
        <begin position="230"/>
        <end position="256"/>
    </location>
</feature>
<protein>
    <submittedName>
        <fullName evidence="9">Aquaporin family protein</fullName>
    </submittedName>
</protein>
<dbReference type="Gene3D" id="1.20.1080.10">
    <property type="entry name" value="Glycerol uptake facilitator protein"/>
    <property type="match status" value="1"/>
</dbReference>
<dbReference type="PANTHER" id="PTHR43829">
    <property type="entry name" value="AQUAPORIN OR AQUAGLYCEROPORIN RELATED"/>
    <property type="match status" value="1"/>
</dbReference>
<dbReference type="RefSeq" id="WP_010894715.1">
    <property type="nucleotide sequence ID" value="NZ_CP009790.1"/>
</dbReference>
<comment type="similarity">
    <text evidence="2 7">Belongs to the MIP/aquaporin (TC 1.A.8) family.</text>
</comment>
<evidence type="ECO:0000256" key="4">
    <source>
        <dbReference type="ARBA" id="ARBA00022692"/>
    </source>
</evidence>
<dbReference type="InterPro" id="IPR022357">
    <property type="entry name" value="MIP_CS"/>
</dbReference>
<dbReference type="NCBIfam" id="TIGR00861">
    <property type="entry name" value="MIP"/>
    <property type="match status" value="1"/>
</dbReference>
<organism evidence="9 10">
    <name type="scientific">Xylella fastidiosa</name>
    <dbReference type="NCBI Taxonomy" id="2371"/>
    <lineage>
        <taxon>Bacteria</taxon>
        <taxon>Pseudomonadati</taxon>
        <taxon>Pseudomonadota</taxon>
        <taxon>Gammaproteobacteria</taxon>
        <taxon>Lysobacterales</taxon>
        <taxon>Lysobacteraceae</taxon>
        <taxon>Xylella</taxon>
    </lineage>
</organism>
<dbReference type="PROSITE" id="PS00221">
    <property type="entry name" value="MIP"/>
    <property type="match status" value="1"/>
</dbReference>
<name>A0ABC8AEC9_XYLFS</name>
<dbReference type="SUPFAM" id="SSF81338">
    <property type="entry name" value="Aquaporin-like"/>
    <property type="match status" value="1"/>
</dbReference>
<dbReference type="EMBL" id="CP009885">
    <property type="protein sequence ID" value="ALR06917.1"/>
    <property type="molecule type" value="Genomic_DNA"/>
</dbReference>
<evidence type="ECO:0000256" key="8">
    <source>
        <dbReference type="SAM" id="Phobius"/>
    </source>
</evidence>
<evidence type="ECO:0000256" key="7">
    <source>
        <dbReference type="RuleBase" id="RU000477"/>
    </source>
</evidence>
<dbReference type="InterPro" id="IPR050363">
    <property type="entry name" value="MIP/Aquaporin"/>
</dbReference>
<reference evidence="10" key="1">
    <citation type="submission" date="2014-11" db="EMBL/GenBank/DDBJ databases">
        <title>Xylella fastidiosa Hib4 Genome Sequencing.</title>
        <authorList>
            <person name="Pierry P.M."/>
            <person name="da Silva A.M."/>
        </authorList>
    </citation>
    <scope>NUCLEOTIDE SEQUENCE [LARGE SCALE GENOMIC DNA]</scope>
    <source>
        <strain evidence="10">Hib4</strain>
    </source>
</reference>
<feature type="transmembrane region" description="Helical" evidence="8">
    <location>
        <begin position="180"/>
        <end position="201"/>
    </location>
</feature>
<evidence type="ECO:0000313" key="10">
    <source>
        <dbReference type="Proteomes" id="UP000196980"/>
    </source>
</evidence>
<feature type="transmembrane region" description="Helical" evidence="8">
    <location>
        <begin position="13"/>
        <end position="33"/>
    </location>
</feature>
<sequence length="275" mass="29760">MNQKMFGELISEAVAMFIIIALGESAAAMYILYDPSPYQNAYWGLCICWGLAVTIAIYVTASVSGTHANPAVTLALALYRGFPWKKVLPYWAAQIIGAFIGAMIVYQLYSPVIDYYNHIHQLTRDAGGAAGVFFTSTGMAITPIHALGDEIILTAFLVFGIFAITERFNEAAPTANSGALVIGFLVATIGACMGYLEGWAINPARDLGPRLFAFLAGWGESAFPGKDHYWWIPILGPLIGGVMGATAFQCLIYPFLPARVQAKQQAAILLNRQHP</sequence>
<evidence type="ECO:0000256" key="3">
    <source>
        <dbReference type="ARBA" id="ARBA00022448"/>
    </source>
</evidence>
<dbReference type="PRINTS" id="PR00783">
    <property type="entry name" value="MINTRINSICP"/>
</dbReference>
<dbReference type="InterPro" id="IPR023271">
    <property type="entry name" value="Aquaporin-like"/>
</dbReference>
<keyword evidence="4 7" id="KW-0812">Transmembrane</keyword>
<feature type="transmembrane region" description="Helical" evidence="8">
    <location>
        <begin position="88"/>
        <end position="106"/>
    </location>
</feature>
<accession>A0ABC8AEC9</accession>
<dbReference type="CDD" id="cd00333">
    <property type="entry name" value="MIP"/>
    <property type="match status" value="1"/>
</dbReference>